<dbReference type="HOGENOM" id="CLU_066898_1_0_0"/>
<dbReference type="EMBL" id="CP002546">
    <property type="protein sequence ID" value="ADY59041.1"/>
    <property type="molecule type" value="Genomic_DNA"/>
</dbReference>
<dbReference type="SUPFAM" id="SSF52833">
    <property type="entry name" value="Thioredoxin-like"/>
    <property type="match status" value="1"/>
</dbReference>
<organism evidence="1 2">
    <name type="scientific">Rubinisphaera brasiliensis (strain ATCC 49424 / DSM 5305 / JCM 21570 / IAM 15109 / NBRC 103401 / IFAM 1448)</name>
    <name type="common">Planctomyces brasiliensis</name>
    <dbReference type="NCBI Taxonomy" id="756272"/>
    <lineage>
        <taxon>Bacteria</taxon>
        <taxon>Pseudomonadati</taxon>
        <taxon>Planctomycetota</taxon>
        <taxon>Planctomycetia</taxon>
        <taxon>Planctomycetales</taxon>
        <taxon>Planctomycetaceae</taxon>
        <taxon>Rubinisphaera</taxon>
    </lineage>
</organism>
<dbReference type="STRING" id="756272.Plabr_1429"/>
<keyword evidence="2" id="KW-1185">Reference proteome</keyword>
<dbReference type="eggNOG" id="COG4312">
    <property type="taxonomic scope" value="Bacteria"/>
</dbReference>
<evidence type="ECO:0000313" key="1">
    <source>
        <dbReference type="EMBL" id="ADY59041.1"/>
    </source>
</evidence>
<dbReference type="AlphaFoldDB" id="F0SPT2"/>
<dbReference type="Proteomes" id="UP000006860">
    <property type="component" value="Chromosome"/>
</dbReference>
<reference evidence="2" key="1">
    <citation type="submission" date="2011-02" db="EMBL/GenBank/DDBJ databases">
        <title>The complete genome of Planctomyces brasiliensis DSM 5305.</title>
        <authorList>
            <person name="Lucas S."/>
            <person name="Copeland A."/>
            <person name="Lapidus A."/>
            <person name="Bruce D."/>
            <person name="Goodwin L."/>
            <person name="Pitluck S."/>
            <person name="Kyrpides N."/>
            <person name="Mavromatis K."/>
            <person name="Pagani I."/>
            <person name="Ivanova N."/>
            <person name="Ovchinnikova G."/>
            <person name="Lu M."/>
            <person name="Detter J.C."/>
            <person name="Han C."/>
            <person name="Land M."/>
            <person name="Hauser L."/>
            <person name="Markowitz V."/>
            <person name="Cheng J.-F."/>
            <person name="Hugenholtz P."/>
            <person name="Woyke T."/>
            <person name="Wu D."/>
            <person name="Tindall B."/>
            <person name="Pomrenke H.G."/>
            <person name="Brambilla E."/>
            <person name="Klenk H.-P."/>
            <person name="Eisen J.A."/>
        </authorList>
    </citation>
    <scope>NUCLEOTIDE SEQUENCE [LARGE SCALE GENOMIC DNA]</scope>
    <source>
        <strain evidence="2">ATCC 49424 / DSM 5305 / JCM 21570 / NBRC 103401 / IFAM 1448</strain>
    </source>
</reference>
<evidence type="ECO:0008006" key="3">
    <source>
        <dbReference type="Google" id="ProtNLM"/>
    </source>
</evidence>
<gene>
    <name evidence="1" type="ordered locus">Plabr_1429</name>
</gene>
<accession>F0SPT2</accession>
<dbReference type="InterPro" id="IPR036249">
    <property type="entry name" value="Thioredoxin-like_sf"/>
</dbReference>
<proteinExistence type="predicted"/>
<sequence length="242" mass="27750">MNDVVAHPPIASRDEWLASRRELLVAEKELTRQYDRINAQRRRLPMVRLEKDYRFAGPDGEVSLRDLFGDQQQLIVYHFMFDPEWDAGCSGCTGFVNSLGDLSMLEDRRTRFALISRAPLEKLNAWKEKQGWSHTWVSSAESDFNYDFHATLDRTVVPLSYNFKSAEDMQAPGTAGATYQGEAHGLSVFFRIDEDVFHTYSVYARGVERLTDAYSLLDVTPYGRQEDFEDSPAGWPQKPTYG</sequence>
<dbReference type="KEGG" id="pbs:Plabr_1429"/>
<dbReference type="RefSeq" id="WP_013627770.1">
    <property type="nucleotide sequence ID" value="NC_015174.1"/>
</dbReference>
<evidence type="ECO:0000313" key="2">
    <source>
        <dbReference type="Proteomes" id="UP000006860"/>
    </source>
</evidence>
<dbReference type="OrthoDB" id="9807535at2"/>
<dbReference type="InterPro" id="IPR010296">
    <property type="entry name" value="DUF899_thioredox"/>
</dbReference>
<protein>
    <recommendedName>
        <fullName evidence="3">DUF899 domain-containing protein</fullName>
    </recommendedName>
</protein>
<dbReference type="Pfam" id="PF05988">
    <property type="entry name" value="DUF899"/>
    <property type="match status" value="1"/>
</dbReference>
<name>F0SPT2_RUBBR</name>